<organism evidence="1 2">
    <name type="scientific">Papiliotrema laurentii</name>
    <name type="common">Cryptococcus laurentii</name>
    <dbReference type="NCBI Taxonomy" id="5418"/>
    <lineage>
        <taxon>Eukaryota</taxon>
        <taxon>Fungi</taxon>
        <taxon>Dikarya</taxon>
        <taxon>Basidiomycota</taxon>
        <taxon>Agaricomycotina</taxon>
        <taxon>Tremellomycetes</taxon>
        <taxon>Tremellales</taxon>
        <taxon>Rhynchogastremaceae</taxon>
        <taxon>Papiliotrema</taxon>
    </lineage>
</organism>
<proteinExistence type="predicted"/>
<accession>A0AAD9CW67</accession>
<name>A0AAD9CW67_PAPLA</name>
<gene>
    <name evidence="1" type="ORF">DB88DRAFT_495810</name>
</gene>
<protein>
    <submittedName>
        <fullName evidence="1">Uncharacterized protein</fullName>
    </submittedName>
</protein>
<dbReference type="AlphaFoldDB" id="A0AAD9CW67"/>
<keyword evidence="2" id="KW-1185">Reference proteome</keyword>
<dbReference type="Proteomes" id="UP001182556">
    <property type="component" value="Unassembled WGS sequence"/>
</dbReference>
<dbReference type="EMBL" id="JAODAN010000008">
    <property type="protein sequence ID" value="KAK1922642.1"/>
    <property type="molecule type" value="Genomic_DNA"/>
</dbReference>
<evidence type="ECO:0000313" key="1">
    <source>
        <dbReference type="EMBL" id="KAK1922642.1"/>
    </source>
</evidence>
<evidence type="ECO:0000313" key="2">
    <source>
        <dbReference type="Proteomes" id="UP001182556"/>
    </source>
</evidence>
<reference evidence="1" key="1">
    <citation type="submission" date="2023-02" db="EMBL/GenBank/DDBJ databases">
        <title>Identification and recombinant expression of a fungal hydrolase from Papiliotrema laurentii that hydrolyzes apple cutin and clears colloidal polyester polyurethane.</title>
        <authorList>
            <consortium name="DOE Joint Genome Institute"/>
            <person name="Roman V.A."/>
            <person name="Bojanowski C."/>
            <person name="Crable B.R."/>
            <person name="Wagner D.N."/>
            <person name="Hung C.S."/>
            <person name="Nadeau L.J."/>
            <person name="Schratz L."/>
            <person name="Haridas S."/>
            <person name="Pangilinan J."/>
            <person name="Lipzen A."/>
            <person name="Na H."/>
            <person name="Yan M."/>
            <person name="Ng V."/>
            <person name="Grigoriev I.V."/>
            <person name="Spatafora J.W."/>
            <person name="Barlow D."/>
            <person name="Biffinger J."/>
            <person name="Kelley-Loughnane N."/>
            <person name="Varaljay V.A."/>
            <person name="Crookes-Goodson W.J."/>
        </authorList>
    </citation>
    <scope>NUCLEOTIDE SEQUENCE</scope>
    <source>
        <strain evidence="1">5307AH</strain>
    </source>
</reference>
<comment type="caution">
    <text evidence="1">The sequence shown here is derived from an EMBL/GenBank/DDBJ whole genome shotgun (WGS) entry which is preliminary data.</text>
</comment>
<sequence length="208" mass="22363">MPDPSFGIHVNNGGGFVCKFRVKTTGKETPQSGSKSLGFTATWSYDELLSHGFAEGDNCWVSCDIEAGETNHESGGNFILSNTTTQTLTYVVTGGVWTPSWDGPSNPAPKYAVRTYISGGVLGRTRVKTNGKETDQSRLLSSGTWAGWTYEELVGYGFKEGDSCWVSIDIEAGVTNHESGDNFTLTRSGPMASYSLGGSTWTPSWSLN</sequence>